<feature type="domain" description="IclR-ED" evidence="5">
    <location>
        <begin position="109"/>
        <end position="286"/>
    </location>
</feature>
<feature type="domain" description="HTH iclR-type" evidence="4">
    <location>
        <begin position="48"/>
        <end position="108"/>
    </location>
</feature>
<dbReference type="SUPFAM" id="SSF55781">
    <property type="entry name" value="GAF domain-like"/>
    <property type="match status" value="1"/>
</dbReference>
<keyword evidence="1" id="KW-0805">Transcription regulation</keyword>
<dbReference type="PANTHER" id="PTHR30136">
    <property type="entry name" value="HELIX-TURN-HELIX TRANSCRIPTIONAL REGULATOR, ICLR FAMILY"/>
    <property type="match status" value="1"/>
</dbReference>
<dbReference type="InterPro" id="IPR029016">
    <property type="entry name" value="GAF-like_dom_sf"/>
</dbReference>
<evidence type="ECO:0000259" key="4">
    <source>
        <dbReference type="PROSITE" id="PS51077"/>
    </source>
</evidence>
<keyword evidence="2" id="KW-0238">DNA-binding</keyword>
<keyword evidence="3" id="KW-0804">Transcription</keyword>
<dbReference type="InterPro" id="IPR005471">
    <property type="entry name" value="Tscrpt_reg_IclR_N"/>
</dbReference>
<dbReference type="Gene3D" id="3.30.450.40">
    <property type="match status" value="1"/>
</dbReference>
<dbReference type="GO" id="GO:0003700">
    <property type="term" value="F:DNA-binding transcription factor activity"/>
    <property type="evidence" value="ECO:0007669"/>
    <property type="project" value="TreeGrafter"/>
</dbReference>
<evidence type="ECO:0000259" key="5">
    <source>
        <dbReference type="PROSITE" id="PS51078"/>
    </source>
</evidence>
<reference evidence="6 7" key="1">
    <citation type="submission" date="2018-08" db="EMBL/GenBank/DDBJ databases">
        <title>Recombination of ecologically and evolutionarily significant loci maintains genetic cohesion in the Pseudomonas syringae species complex.</title>
        <authorList>
            <person name="Dillon M."/>
            <person name="Thakur S."/>
            <person name="Almeida R.N.D."/>
            <person name="Weir B.S."/>
            <person name="Guttman D.S."/>
        </authorList>
    </citation>
    <scope>NUCLEOTIDE SEQUENCE [LARGE SCALE GENOMIC DNA]</scope>
    <source>
        <strain evidence="6 7">ICMP 6917</strain>
    </source>
</reference>
<dbReference type="SMART" id="SM00346">
    <property type="entry name" value="HTH_ICLR"/>
    <property type="match status" value="1"/>
</dbReference>
<dbReference type="GO" id="GO:0003677">
    <property type="term" value="F:DNA binding"/>
    <property type="evidence" value="ECO:0007669"/>
    <property type="project" value="UniProtKB-KW"/>
</dbReference>
<evidence type="ECO:0000313" key="6">
    <source>
        <dbReference type="EMBL" id="RMR51961.1"/>
    </source>
</evidence>
<evidence type="ECO:0000256" key="1">
    <source>
        <dbReference type="ARBA" id="ARBA00023015"/>
    </source>
</evidence>
<dbReference type="PROSITE" id="PS51078">
    <property type="entry name" value="ICLR_ED"/>
    <property type="match status" value="1"/>
</dbReference>
<dbReference type="InterPro" id="IPR036388">
    <property type="entry name" value="WH-like_DNA-bd_sf"/>
</dbReference>
<dbReference type="InterPro" id="IPR036390">
    <property type="entry name" value="WH_DNA-bd_sf"/>
</dbReference>
<dbReference type="Pfam" id="PF09339">
    <property type="entry name" value="HTH_IclR"/>
    <property type="match status" value="1"/>
</dbReference>
<dbReference type="Proteomes" id="UP000278332">
    <property type="component" value="Unassembled WGS sequence"/>
</dbReference>
<dbReference type="Pfam" id="PF01614">
    <property type="entry name" value="IclR_C"/>
    <property type="match status" value="1"/>
</dbReference>
<proteinExistence type="predicted"/>
<dbReference type="PROSITE" id="PS51077">
    <property type="entry name" value="HTH_ICLR"/>
    <property type="match status" value="1"/>
</dbReference>
<name>A0A3M4VJJ1_PSECI</name>
<evidence type="ECO:0000256" key="2">
    <source>
        <dbReference type="ARBA" id="ARBA00023125"/>
    </source>
</evidence>
<comment type="caution">
    <text evidence="6">The sequence shown here is derived from an EMBL/GenBank/DDBJ whole genome shotgun (WGS) entry which is preliminary data.</text>
</comment>
<gene>
    <name evidence="6" type="ORF">ALP84_101031</name>
</gene>
<dbReference type="InterPro" id="IPR014757">
    <property type="entry name" value="Tscrpt_reg_IclR_C"/>
</dbReference>
<dbReference type="EMBL" id="RBRY01000152">
    <property type="protein sequence ID" value="RMR51961.1"/>
    <property type="molecule type" value="Genomic_DNA"/>
</dbReference>
<sequence length="287" mass="30839">MTANLGDRSGQHSSLPIKMLSENTATMDISSTHPALNSSKENAGGGRVQVIDRSIVLLRTLAGLKNGASALDLARLTGIDRSTIHRLLKTLTYWSLIESQGATYRIGPESLIYSAAYLNRMNLRKIALPYAIELQRVIGERQAIVSLSVPVGDQVVLIERMWTPTTPLNVIVDLADQYPIDGSPSGRAVLSTYSEDAALNILGQERYARVLPALEKIRSQQDFAFGQGEFKPGLSSVAFPIRLEAGLALGAVVVAGLAMEDETHPASPLASHVRRACEGIAAQLGNL</sequence>
<evidence type="ECO:0000313" key="7">
    <source>
        <dbReference type="Proteomes" id="UP000278332"/>
    </source>
</evidence>
<dbReference type="AlphaFoldDB" id="A0A3M4VJJ1"/>
<dbReference type="SUPFAM" id="SSF46785">
    <property type="entry name" value="Winged helix' DNA-binding domain"/>
    <property type="match status" value="1"/>
</dbReference>
<dbReference type="InterPro" id="IPR050707">
    <property type="entry name" value="HTH_MetabolicPath_Reg"/>
</dbReference>
<protein>
    <submittedName>
        <fullName evidence="6">Putative IclR family regulatory protein</fullName>
    </submittedName>
</protein>
<organism evidence="6 7">
    <name type="scientific">Pseudomonas cichorii</name>
    <dbReference type="NCBI Taxonomy" id="36746"/>
    <lineage>
        <taxon>Bacteria</taxon>
        <taxon>Pseudomonadati</taxon>
        <taxon>Pseudomonadota</taxon>
        <taxon>Gammaproteobacteria</taxon>
        <taxon>Pseudomonadales</taxon>
        <taxon>Pseudomonadaceae</taxon>
        <taxon>Pseudomonas</taxon>
    </lineage>
</organism>
<accession>A0A3M4VJJ1</accession>
<dbReference type="PANTHER" id="PTHR30136:SF35">
    <property type="entry name" value="HTH-TYPE TRANSCRIPTIONAL REGULATOR RV1719"/>
    <property type="match status" value="1"/>
</dbReference>
<evidence type="ECO:0000256" key="3">
    <source>
        <dbReference type="ARBA" id="ARBA00023163"/>
    </source>
</evidence>
<dbReference type="Gene3D" id="1.10.10.10">
    <property type="entry name" value="Winged helix-like DNA-binding domain superfamily/Winged helix DNA-binding domain"/>
    <property type="match status" value="1"/>
</dbReference>
<dbReference type="GO" id="GO:0045892">
    <property type="term" value="P:negative regulation of DNA-templated transcription"/>
    <property type="evidence" value="ECO:0007669"/>
    <property type="project" value="TreeGrafter"/>
</dbReference>